<keyword evidence="4 6" id="KW-0904">Protein phosphatase</keyword>
<evidence type="ECO:0000313" key="9">
    <source>
        <dbReference type="EMBL" id="KRX03915.1"/>
    </source>
</evidence>
<dbReference type="PROSITE" id="PS51746">
    <property type="entry name" value="PPM_2"/>
    <property type="match status" value="1"/>
</dbReference>
<dbReference type="InterPro" id="IPR000222">
    <property type="entry name" value="PP2C_BS"/>
</dbReference>
<feature type="compositionally biased region" description="Basic residues" evidence="7">
    <location>
        <begin position="11"/>
        <end position="23"/>
    </location>
</feature>
<comment type="caution">
    <text evidence="9">The sequence shown here is derived from an EMBL/GenBank/DDBJ whole genome shotgun (WGS) entry which is preliminary data.</text>
</comment>
<keyword evidence="5" id="KW-0472">Membrane</keyword>
<dbReference type="SMART" id="SM00332">
    <property type="entry name" value="PP2Cc"/>
    <property type="match status" value="1"/>
</dbReference>
<dbReference type="AlphaFoldDB" id="A0A0V0QNV3"/>
<evidence type="ECO:0000256" key="6">
    <source>
        <dbReference type="RuleBase" id="RU003465"/>
    </source>
</evidence>
<dbReference type="InterPro" id="IPR001932">
    <property type="entry name" value="PPM-type_phosphatase-like_dom"/>
</dbReference>
<keyword evidence="10" id="KW-1185">Reference proteome</keyword>
<dbReference type="PROSITE" id="PS01032">
    <property type="entry name" value="PPM_1"/>
    <property type="match status" value="1"/>
</dbReference>
<evidence type="ECO:0000313" key="10">
    <source>
        <dbReference type="Proteomes" id="UP000054937"/>
    </source>
</evidence>
<keyword evidence="2" id="KW-0479">Metal-binding</keyword>
<comment type="similarity">
    <text evidence="6">Belongs to the PP2C family.</text>
</comment>
<evidence type="ECO:0000256" key="3">
    <source>
        <dbReference type="ARBA" id="ARBA00022801"/>
    </source>
</evidence>
<sequence length="346" mass="39249">MNFFGGGNAYKNRKKKGKGKKQNLQKELVKTQENPIKEIKMVGFSKIGYGPKKTECQDSICMMERFADDCYFFAVYDGHGSSGKEASQAANDYIQTYLEKSHKKIKANQTDKSKEQFLKNAFKNAEKKLKQSGIDYSNSGTCCIAVFLQKDKAYISNLGDSRAVMFRQGKKEKLAIELSWDHKPTRQEEKDRILKCGGKIERLLHDYQPVGPYRVWADDEGPGIAMTRTLGDLQAKKIGLISDPEIQNITVKPEDKFIVVASDGVWDVMNSAEVCGFIEQYCADKDNFEGVAEALVMECRMRWDENNKSKKNSSKIGDLPYLKFGCDDISAVIAFIYYKEDLEQIK</sequence>
<evidence type="ECO:0000256" key="2">
    <source>
        <dbReference type="ARBA" id="ARBA00022723"/>
    </source>
</evidence>
<dbReference type="OMA" id="NICYIAN"/>
<accession>A0A0V0QNV3</accession>
<dbReference type="PANTHER" id="PTHR47992">
    <property type="entry name" value="PROTEIN PHOSPHATASE"/>
    <property type="match status" value="1"/>
</dbReference>
<feature type="region of interest" description="Disordered" evidence="7">
    <location>
        <begin position="1"/>
        <end position="30"/>
    </location>
</feature>
<dbReference type="Proteomes" id="UP000054937">
    <property type="component" value="Unassembled WGS sequence"/>
</dbReference>
<keyword evidence="3 6" id="KW-0378">Hydrolase</keyword>
<dbReference type="CDD" id="cd00143">
    <property type="entry name" value="PP2Cc"/>
    <property type="match status" value="1"/>
</dbReference>
<dbReference type="InterPro" id="IPR036457">
    <property type="entry name" value="PPM-type-like_dom_sf"/>
</dbReference>
<dbReference type="GO" id="GO:0046872">
    <property type="term" value="F:metal ion binding"/>
    <property type="evidence" value="ECO:0007669"/>
    <property type="project" value="UniProtKB-KW"/>
</dbReference>
<evidence type="ECO:0000256" key="1">
    <source>
        <dbReference type="ARBA" id="ARBA00004170"/>
    </source>
</evidence>
<proteinExistence type="inferred from homology"/>
<dbReference type="GO" id="GO:0004722">
    <property type="term" value="F:protein serine/threonine phosphatase activity"/>
    <property type="evidence" value="ECO:0007669"/>
    <property type="project" value="InterPro"/>
</dbReference>
<evidence type="ECO:0000256" key="7">
    <source>
        <dbReference type="SAM" id="MobiDB-lite"/>
    </source>
</evidence>
<dbReference type="Gene3D" id="3.60.40.10">
    <property type="entry name" value="PPM-type phosphatase domain"/>
    <property type="match status" value="1"/>
</dbReference>
<feature type="domain" description="PPM-type phosphatase" evidence="8">
    <location>
        <begin position="41"/>
        <end position="336"/>
    </location>
</feature>
<protein>
    <submittedName>
        <fullName evidence="9">Protein phosphatase 2C (PP2C)-like domain</fullName>
    </submittedName>
</protein>
<dbReference type="GO" id="GO:0016020">
    <property type="term" value="C:membrane"/>
    <property type="evidence" value="ECO:0007669"/>
    <property type="project" value="UniProtKB-SubCell"/>
</dbReference>
<evidence type="ECO:0000256" key="5">
    <source>
        <dbReference type="ARBA" id="ARBA00023136"/>
    </source>
</evidence>
<gene>
    <name evidence="9" type="ORF">PPERSA_12120</name>
</gene>
<dbReference type="InParanoid" id="A0A0V0QNV3"/>
<name>A0A0V0QNV3_PSEPJ</name>
<organism evidence="9 10">
    <name type="scientific">Pseudocohnilembus persalinus</name>
    <name type="common">Ciliate</name>
    <dbReference type="NCBI Taxonomy" id="266149"/>
    <lineage>
        <taxon>Eukaryota</taxon>
        <taxon>Sar</taxon>
        <taxon>Alveolata</taxon>
        <taxon>Ciliophora</taxon>
        <taxon>Intramacronucleata</taxon>
        <taxon>Oligohymenophorea</taxon>
        <taxon>Scuticociliatia</taxon>
        <taxon>Philasterida</taxon>
        <taxon>Pseudocohnilembidae</taxon>
        <taxon>Pseudocohnilembus</taxon>
    </lineage>
</organism>
<dbReference type="SUPFAM" id="SSF81606">
    <property type="entry name" value="PP2C-like"/>
    <property type="match status" value="1"/>
</dbReference>
<dbReference type="InterPro" id="IPR015655">
    <property type="entry name" value="PP2C"/>
</dbReference>
<dbReference type="Pfam" id="PF00481">
    <property type="entry name" value="PP2C"/>
    <property type="match status" value="1"/>
</dbReference>
<dbReference type="SMART" id="SM00331">
    <property type="entry name" value="PP2C_SIG"/>
    <property type="match status" value="1"/>
</dbReference>
<comment type="subcellular location">
    <subcellularLocation>
        <location evidence="1">Membrane</location>
        <topology evidence="1">Peripheral membrane protein</topology>
    </subcellularLocation>
</comment>
<evidence type="ECO:0000259" key="8">
    <source>
        <dbReference type="PROSITE" id="PS51746"/>
    </source>
</evidence>
<dbReference type="EMBL" id="LDAU01000123">
    <property type="protein sequence ID" value="KRX03915.1"/>
    <property type="molecule type" value="Genomic_DNA"/>
</dbReference>
<dbReference type="OrthoDB" id="418442at2759"/>
<reference evidence="9 10" key="1">
    <citation type="journal article" date="2015" name="Sci. Rep.">
        <title>Genome of the facultative scuticociliatosis pathogen Pseudocohnilembus persalinus provides insight into its virulence through horizontal gene transfer.</title>
        <authorList>
            <person name="Xiong J."/>
            <person name="Wang G."/>
            <person name="Cheng J."/>
            <person name="Tian M."/>
            <person name="Pan X."/>
            <person name="Warren A."/>
            <person name="Jiang C."/>
            <person name="Yuan D."/>
            <person name="Miao W."/>
        </authorList>
    </citation>
    <scope>NUCLEOTIDE SEQUENCE [LARGE SCALE GENOMIC DNA]</scope>
    <source>
        <strain evidence="9">36N120E</strain>
    </source>
</reference>
<evidence type="ECO:0000256" key="4">
    <source>
        <dbReference type="ARBA" id="ARBA00022912"/>
    </source>
</evidence>